<feature type="transmembrane region" description="Helical" evidence="1">
    <location>
        <begin position="351"/>
        <end position="370"/>
    </location>
</feature>
<organism evidence="2 3">
    <name type="scientific">Thermococcus peptonophilus</name>
    <dbReference type="NCBI Taxonomy" id="53952"/>
    <lineage>
        <taxon>Archaea</taxon>
        <taxon>Methanobacteriati</taxon>
        <taxon>Methanobacteriota</taxon>
        <taxon>Thermococci</taxon>
        <taxon>Thermococcales</taxon>
        <taxon>Thermococcaceae</taxon>
        <taxon>Thermococcus</taxon>
    </lineage>
</organism>
<dbReference type="AlphaFoldDB" id="A0A142CSP1"/>
<dbReference type="STRING" id="53952.A0127_00695"/>
<dbReference type="GeneID" id="27139019"/>
<dbReference type="Proteomes" id="UP000073604">
    <property type="component" value="Chromosome"/>
</dbReference>
<keyword evidence="3" id="KW-1185">Reference proteome</keyword>
<keyword evidence="1" id="KW-0472">Membrane</keyword>
<feature type="transmembrane region" description="Helical" evidence="1">
    <location>
        <begin position="406"/>
        <end position="427"/>
    </location>
</feature>
<dbReference type="KEGG" id="tpep:A0127_00695"/>
<reference evidence="3" key="1">
    <citation type="submission" date="2016-03" db="EMBL/GenBank/DDBJ databases">
        <authorList>
            <person name="Oger P.M."/>
        </authorList>
    </citation>
    <scope>NUCLEOTIDE SEQUENCE [LARGE SCALE GENOMIC DNA]</scope>
    <source>
        <strain evidence="3">OG-1</strain>
    </source>
</reference>
<feature type="transmembrane region" description="Helical" evidence="1">
    <location>
        <begin position="314"/>
        <end position="339"/>
    </location>
</feature>
<feature type="transmembrane region" description="Helical" evidence="1">
    <location>
        <begin position="30"/>
        <end position="51"/>
    </location>
</feature>
<proteinExistence type="predicted"/>
<accession>A0A142CSP1</accession>
<feature type="transmembrane region" description="Helical" evidence="1">
    <location>
        <begin position="433"/>
        <end position="454"/>
    </location>
</feature>
<dbReference type="EMBL" id="CP014750">
    <property type="protein sequence ID" value="AMQ17793.1"/>
    <property type="molecule type" value="Genomic_DNA"/>
</dbReference>
<dbReference type="OrthoDB" id="86283at2157"/>
<dbReference type="GO" id="GO:0016020">
    <property type="term" value="C:membrane"/>
    <property type="evidence" value="ECO:0007669"/>
    <property type="project" value="InterPro"/>
</dbReference>
<protein>
    <submittedName>
        <fullName evidence="2">Uncharacterized protein</fullName>
    </submittedName>
</protein>
<keyword evidence="1" id="KW-1133">Transmembrane helix</keyword>
<feature type="transmembrane region" description="Helical" evidence="1">
    <location>
        <begin position="7"/>
        <end position="24"/>
    </location>
</feature>
<dbReference type="PROSITE" id="PS50267">
    <property type="entry name" value="NA_NEUROTRAN_SYMP_3"/>
    <property type="match status" value="1"/>
</dbReference>
<feature type="transmembrane region" description="Helical" evidence="1">
    <location>
        <begin position="225"/>
        <end position="246"/>
    </location>
</feature>
<evidence type="ECO:0000313" key="2">
    <source>
        <dbReference type="EMBL" id="AMQ17793.1"/>
    </source>
</evidence>
<sequence>MRKINALMALLITGYIIGIVNYILLPKYSIIFGLKGMMIGTLVSVIALILIRSEVESTKRTRYLPYEFMFKVSRTPGLMITFVLFLVFVAGITSYLSGWALIFLLGQDSSFIVLLALLTILIAALLLLMAKGRTVELLAALSVLVIVLTLVSVFQIRNEASSVIVSEQAKLYMDHVFSQMWSLDSPLDVQGLTVFLSGIILAFGLGAGVYYVIGSFSPEELKIGRVLLGVFVLQIILSIAASYAVAYSLGASFQAFENAVHNPNVPSKEVFRFYQKFQMLKTYTENPSVSVYDSIKTFYLIPAVLLEVIPKSRVLVYLLMVSLYLAGFTTVIVLIEMGAQMTAEVIQTSRRSALAVVSILSLATAAVIGNETLFKILGFLPFSIIGLLAALEAYPALKVLQSNERLLTALGAAVMLVIGLVSLYYSFTGPLTMKLAAIIGLILLVPVAFNGILLGGGRQR</sequence>
<dbReference type="RefSeq" id="WP_062386591.1">
    <property type="nucleotide sequence ID" value="NZ_CP014750.1"/>
</dbReference>
<feature type="transmembrane region" description="Helical" evidence="1">
    <location>
        <begin position="78"/>
        <end position="105"/>
    </location>
</feature>
<keyword evidence="1" id="KW-0812">Transmembrane</keyword>
<dbReference type="InterPro" id="IPR000175">
    <property type="entry name" value="Na/ntran_symport"/>
</dbReference>
<feature type="transmembrane region" description="Helical" evidence="1">
    <location>
        <begin position="137"/>
        <end position="156"/>
    </location>
</feature>
<name>A0A142CSP1_9EURY</name>
<feature type="transmembrane region" description="Helical" evidence="1">
    <location>
        <begin position="376"/>
        <end position="394"/>
    </location>
</feature>
<dbReference type="NCBIfam" id="NF037979">
    <property type="entry name" value="Na_transp"/>
    <property type="match status" value="1"/>
</dbReference>
<feature type="transmembrane region" description="Helical" evidence="1">
    <location>
        <begin position="111"/>
        <end position="130"/>
    </location>
</feature>
<evidence type="ECO:0000256" key="1">
    <source>
        <dbReference type="SAM" id="Phobius"/>
    </source>
</evidence>
<gene>
    <name evidence="2" type="ORF">A0127_00695</name>
</gene>
<feature type="transmembrane region" description="Helical" evidence="1">
    <location>
        <begin position="189"/>
        <end position="213"/>
    </location>
</feature>
<evidence type="ECO:0000313" key="3">
    <source>
        <dbReference type="Proteomes" id="UP000073604"/>
    </source>
</evidence>